<dbReference type="GO" id="GO:0003677">
    <property type="term" value="F:DNA binding"/>
    <property type="evidence" value="ECO:0007669"/>
    <property type="project" value="UniProtKB-KW"/>
</dbReference>
<dbReference type="Pfam" id="PF07282">
    <property type="entry name" value="Cas12f1-like_TNB"/>
    <property type="match status" value="1"/>
</dbReference>
<dbReference type="EMBL" id="SMKX01000008">
    <property type="protein sequence ID" value="TDD62142.1"/>
    <property type="molecule type" value="Genomic_DNA"/>
</dbReference>
<organism evidence="11 12">
    <name type="scientific">Kribbella antibiotica</name>
    <dbReference type="NCBI Taxonomy" id="190195"/>
    <lineage>
        <taxon>Bacteria</taxon>
        <taxon>Bacillati</taxon>
        <taxon>Actinomycetota</taxon>
        <taxon>Actinomycetes</taxon>
        <taxon>Propionibacteriales</taxon>
        <taxon>Kribbellaceae</taxon>
        <taxon>Kribbella</taxon>
    </lineage>
</organism>
<dbReference type="Proteomes" id="UP000295124">
    <property type="component" value="Unassembled WGS sequence"/>
</dbReference>
<dbReference type="OrthoDB" id="6230307at2"/>
<evidence type="ECO:0000256" key="6">
    <source>
        <dbReference type="ARBA" id="ARBA00023172"/>
    </source>
</evidence>
<dbReference type="InterPro" id="IPR021027">
    <property type="entry name" value="Transposase_put_HTH"/>
</dbReference>
<comment type="similarity">
    <text evidence="1">In the C-terminal section; belongs to the transposase 35 family.</text>
</comment>
<dbReference type="Pfam" id="PF01385">
    <property type="entry name" value="OrfB_IS605"/>
    <property type="match status" value="1"/>
</dbReference>
<evidence type="ECO:0000256" key="3">
    <source>
        <dbReference type="ARBA" id="ARBA00022723"/>
    </source>
</evidence>
<sequence length="418" mass="46471">MSRFRMYPTPTQHAALLEQCGHARYVWNLALEQWSMWSRDKGATPGYVEQSKQLTEARATFGWLRAGSHTVQQQALRDFAQATKNFYAGLSRRPTWRKAGRREGFRIVGSQASRIVRLSRRWAAVNVPKVGWVRIRLSRAVPDARSYRVTRDRVGRWHLAFAVVPPPIPGPGTGEVVGVDRGVTVSAALSTGELLICPGLSETEQARLKRLQRRLARCRGSKRRERVKAAIAKLSARAGDRRKDWLEKASTDLARRFDVIRVEDLHIAQMTRRPRPKPDPDQPGRYAPNRRRAKAGLNRGILANGWGGLVSRLEHKAPGRVEKVNPAYTSQTCGVCGHCAPENRKSQAAFRCVACGHEANADVNAAVNIAAGRAVSARRETSVRVSSKREPQFATSIAAGIPVLQGGEDVNLGMFWNK</sequence>
<keyword evidence="4" id="KW-0862">Zinc</keyword>
<keyword evidence="12" id="KW-1185">Reference proteome</keyword>
<evidence type="ECO:0000313" key="11">
    <source>
        <dbReference type="EMBL" id="TDD62142.1"/>
    </source>
</evidence>
<comment type="caution">
    <text evidence="11">The sequence shown here is derived from an EMBL/GenBank/DDBJ whole genome shotgun (WGS) entry which is preliminary data.</text>
</comment>
<evidence type="ECO:0000256" key="5">
    <source>
        <dbReference type="ARBA" id="ARBA00023125"/>
    </source>
</evidence>
<evidence type="ECO:0000256" key="1">
    <source>
        <dbReference type="ARBA" id="ARBA00008761"/>
    </source>
</evidence>
<evidence type="ECO:0000259" key="9">
    <source>
        <dbReference type="Pfam" id="PF07282"/>
    </source>
</evidence>
<dbReference type="Pfam" id="PF12323">
    <property type="entry name" value="HTH_OrfB_IS605"/>
    <property type="match status" value="1"/>
</dbReference>
<proteinExistence type="inferred from homology"/>
<reference evidence="11 12" key="1">
    <citation type="submission" date="2019-03" db="EMBL/GenBank/DDBJ databases">
        <title>Draft genome sequences of novel Actinobacteria.</title>
        <authorList>
            <person name="Sahin N."/>
            <person name="Ay H."/>
            <person name="Saygin H."/>
        </authorList>
    </citation>
    <scope>NUCLEOTIDE SEQUENCE [LARGE SCALE GENOMIC DNA]</scope>
    <source>
        <strain evidence="11 12">JCM 13523</strain>
    </source>
</reference>
<protein>
    <submittedName>
        <fullName evidence="11">Transposase</fullName>
    </submittedName>
</protein>
<dbReference type="RefSeq" id="WP_132165653.1">
    <property type="nucleotide sequence ID" value="NZ_SMKX01000008.1"/>
</dbReference>
<dbReference type="AlphaFoldDB" id="A0A4R4ZY74"/>
<dbReference type="GO" id="GO:0032196">
    <property type="term" value="P:transposition"/>
    <property type="evidence" value="ECO:0007669"/>
    <property type="project" value="UniProtKB-KW"/>
</dbReference>
<evidence type="ECO:0000256" key="2">
    <source>
        <dbReference type="ARBA" id="ARBA00022578"/>
    </source>
</evidence>
<feature type="region of interest" description="Disordered" evidence="7">
    <location>
        <begin position="268"/>
        <end position="293"/>
    </location>
</feature>
<evidence type="ECO:0000256" key="7">
    <source>
        <dbReference type="SAM" id="MobiDB-lite"/>
    </source>
</evidence>
<evidence type="ECO:0000259" key="8">
    <source>
        <dbReference type="Pfam" id="PF01385"/>
    </source>
</evidence>
<evidence type="ECO:0000313" key="12">
    <source>
        <dbReference type="Proteomes" id="UP000295124"/>
    </source>
</evidence>
<accession>A0A4R4ZY74</accession>
<keyword evidence="5" id="KW-0238">DNA-binding</keyword>
<dbReference type="GO" id="GO:0046872">
    <property type="term" value="F:metal ion binding"/>
    <property type="evidence" value="ECO:0007669"/>
    <property type="project" value="UniProtKB-KW"/>
</dbReference>
<evidence type="ECO:0000259" key="10">
    <source>
        <dbReference type="Pfam" id="PF12323"/>
    </source>
</evidence>
<dbReference type="NCBIfam" id="NF040570">
    <property type="entry name" value="guided_TnpB"/>
    <property type="match status" value="1"/>
</dbReference>
<gene>
    <name evidence="11" type="ORF">E1263_04500</name>
</gene>
<feature type="domain" description="Cas12f1-like TNB" evidence="9">
    <location>
        <begin position="306"/>
        <end position="369"/>
    </location>
</feature>
<feature type="domain" description="Probable transposase IS891/IS1136/IS1341" evidence="8">
    <location>
        <begin position="165"/>
        <end position="272"/>
    </location>
</feature>
<keyword evidence="2" id="KW-0815">Transposition</keyword>
<name>A0A4R4ZY74_9ACTN</name>
<feature type="domain" description="Transposase putative helix-turn-helix" evidence="10">
    <location>
        <begin position="3"/>
        <end position="35"/>
    </location>
</feature>
<dbReference type="GO" id="GO:0006310">
    <property type="term" value="P:DNA recombination"/>
    <property type="evidence" value="ECO:0007669"/>
    <property type="project" value="UniProtKB-KW"/>
</dbReference>
<dbReference type="InterPro" id="IPR001959">
    <property type="entry name" value="Transposase"/>
</dbReference>
<keyword evidence="3" id="KW-0479">Metal-binding</keyword>
<keyword evidence="6" id="KW-0233">DNA recombination</keyword>
<evidence type="ECO:0000256" key="4">
    <source>
        <dbReference type="ARBA" id="ARBA00022833"/>
    </source>
</evidence>
<dbReference type="InterPro" id="IPR010095">
    <property type="entry name" value="Cas12f1-like_TNB"/>
</dbReference>